<dbReference type="AlphaFoldDB" id="A0AAV4RWR7"/>
<protein>
    <submittedName>
        <fullName evidence="1">Phytanoyl-CoA dioxygenase domain-containing protein 1</fullName>
    </submittedName>
</protein>
<evidence type="ECO:0000313" key="2">
    <source>
        <dbReference type="Proteomes" id="UP001054945"/>
    </source>
</evidence>
<evidence type="ECO:0000313" key="1">
    <source>
        <dbReference type="EMBL" id="GIY24902.1"/>
    </source>
</evidence>
<proteinExistence type="predicted"/>
<dbReference type="SUPFAM" id="SSF51197">
    <property type="entry name" value="Clavaminate synthase-like"/>
    <property type="match status" value="1"/>
</dbReference>
<dbReference type="Gene3D" id="2.60.120.620">
    <property type="entry name" value="q2cbj1_9rhob like domain"/>
    <property type="match status" value="1"/>
</dbReference>
<comment type="caution">
    <text evidence="1">The sequence shown here is derived from an EMBL/GenBank/DDBJ whole genome shotgun (WGS) entry which is preliminary data.</text>
</comment>
<keyword evidence="1" id="KW-0560">Oxidoreductase</keyword>
<reference evidence="1 2" key="1">
    <citation type="submission" date="2021-06" db="EMBL/GenBank/DDBJ databases">
        <title>Caerostris extrusa draft genome.</title>
        <authorList>
            <person name="Kono N."/>
            <person name="Arakawa K."/>
        </authorList>
    </citation>
    <scope>NUCLEOTIDE SEQUENCE [LARGE SCALE GENOMIC DNA]</scope>
</reference>
<accession>A0AAV4RWR7</accession>
<gene>
    <name evidence="1" type="primary">Phyhd1</name>
    <name evidence="1" type="ORF">CEXT_588391</name>
</gene>
<organism evidence="1 2">
    <name type="scientific">Caerostris extrusa</name>
    <name type="common">Bark spider</name>
    <name type="synonym">Caerostris bankana</name>
    <dbReference type="NCBI Taxonomy" id="172846"/>
    <lineage>
        <taxon>Eukaryota</taxon>
        <taxon>Metazoa</taxon>
        <taxon>Ecdysozoa</taxon>
        <taxon>Arthropoda</taxon>
        <taxon>Chelicerata</taxon>
        <taxon>Arachnida</taxon>
        <taxon>Araneae</taxon>
        <taxon>Araneomorphae</taxon>
        <taxon>Entelegynae</taxon>
        <taxon>Araneoidea</taxon>
        <taxon>Araneidae</taxon>
        <taxon>Caerostris</taxon>
    </lineage>
</organism>
<keyword evidence="2" id="KW-1185">Reference proteome</keyword>
<dbReference type="GO" id="GO:0051213">
    <property type="term" value="F:dioxygenase activity"/>
    <property type="evidence" value="ECO:0007669"/>
    <property type="project" value="UniProtKB-KW"/>
</dbReference>
<dbReference type="Proteomes" id="UP001054945">
    <property type="component" value="Unassembled WGS sequence"/>
</dbReference>
<dbReference type="EMBL" id="BPLR01008465">
    <property type="protein sequence ID" value="GIY24902.1"/>
    <property type="molecule type" value="Genomic_DNA"/>
</dbReference>
<sequence length="81" mass="9282">MDYQKYYKEYQENGCIKIENFLSPSEVDVMRKGLADALETMTDDVHVHSAYSDPKIKKAYCGKDTSSEQDCLCCSLENMEP</sequence>
<name>A0AAV4RWR7_CAEEX</name>
<keyword evidence="1" id="KW-0223">Dioxygenase</keyword>